<name>A0A0R1W233_9LACO</name>
<keyword evidence="2" id="KW-1185">Reference proteome</keyword>
<protein>
    <submittedName>
        <fullName evidence="1">Uncharacterized protein</fullName>
    </submittedName>
</protein>
<dbReference type="EMBL" id="AZGF01000031">
    <property type="protein sequence ID" value="KRM10187.1"/>
    <property type="molecule type" value="Genomic_DNA"/>
</dbReference>
<accession>A0A0R1W233</accession>
<dbReference type="eggNOG" id="ENOG50339AY">
    <property type="taxonomic scope" value="Bacteria"/>
</dbReference>
<sequence length="206" mass="23320">MSIKISLTQFLTFASKVSTSARINYVRASKEQEYSPAIDYWKLLRDAIKDVAAGIQKPEHILEVAESIPKEAKRKNYINDAKRFISFLTSHDVKFFTVGRASWTLDNLFAINASPEIGMEIDGEKYCVKLYYKVKDSGTKITKKNIKSTLALMQLADKDFATDDLKFAVLNLQNGKFLLSDSYPDDADTLELTIDAQNLKDIWTSV</sequence>
<dbReference type="RefSeq" id="WP_010622324.1">
    <property type="nucleotide sequence ID" value="NZ_AZGF01000031.1"/>
</dbReference>
<dbReference type="Proteomes" id="UP000051820">
    <property type="component" value="Unassembled WGS sequence"/>
</dbReference>
<dbReference type="OrthoDB" id="2906757at2"/>
<comment type="caution">
    <text evidence="1">The sequence shown here is derived from an EMBL/GenBank/DDBJ whole genome shotgun (WGS) entry which is preliminary data.</text>
</comment>
<proteinExistence type="predicted"/>
<organism evidence="1 2">
    <name type="scientific">Paucilactobacillus suebicus DSM 5007 = KCTC 3549</name>
    <dbReference type="NCBI Taxonomy" id="1423807"/>
    <lineage>
        <taxon>Bacteria</taxon>
        <taxon>Bacillati</taxon>
        <taxon>Bacillota</taxon>
        <taxon>Bacilli</taxon>
        <taxon>Lactobacillales</taxon>
        <taxon>Lactobacillaceae</taxon>
        <taxon>Paucilactobacillus</taxon>
    </lineage>
</organism>
<dbReference type="PATRIC" id="fig|1423807.3.peg.1486"/>
<evidence type="ECO:0000313" key="2">
    <source>
        <dbReference type="Proteomes" id="UP000051820"/>
    </source>
</evidence>
<dbReference type="AlphaFoldDB" id="A0A0R1W233"/>
<gene>
    <name evidence="1" type="ORF">FD16_GL001457</name>
</gene>
<evidence type="ECO:0000313" key="1">
    <source>
        <dbReference type="EMBL" id="KRM10187.1"/>
    </source>
</evidence>
<reference evidence="1 2" key="1">
    <citation type="journal article" date="2015" name="Genome Announc.">
        <title>Expanding the biotechnology potential of lactobacilli through comparative genomics of 213 strains and associated genera.</title>
        <authorList>
            <person name="Sun Z."/>
            <person name="Harris H.M."/>
            <person name="McCann A."/>
            <person name="Guo C."/>
            <person name="Argimon S."/>
            <person name="Zhang W."/>
            <person name="Yang X."/>
            <person name="Jeffery I.B."/>
            <person name="Cooney J.C."/>
            <person name="Kagawa T.F."/>
            <person name="Liu W."/>
            <person name="Song Y."/>
            <person name="Salvetti E."/>
            <person name="Wrobel A."/>
            <person name="Rasinkangas P."/>
            <person name="Parkhill J."/>
            <person name="Rea M.C."/>
            <person name="O'Sullivan O."/>
            <person name="Ritari J."/>
            <person name="Douillard F.P."/>
            <person name="Paul Ross R."/>
            <person name="Yang R."/>
            <person name="Briner A.E."/>
            <person name="Felis G.E."/>
            <person name="de Vos W.M."/>
            <person name="Barrangou R."/>
            <person name="Klaenhammer T.R."/>
            <person name="Caufield P.W."/>
            <person name="Cui Y."/>
            <person name="Zhang H."/>
            <person name="O'Toole P.W."/>
        </authorList>
    </citation>
    <scope>NUCLEOTIDE SEQUENCE [LARGE SCALE GENOMIC DNA]</scope>
    <source>
        <strain evidence="1 2">DSM 5007</strain>
    </source>
</reference>